<dbReference type="Pfam" id="PF13374">
    <property type="entry name" value="TPR_10"/>
    <property type="match status" value="2"/>
</dbReference>
<dbReference type="PANTHER" id="PTHR35807:SF1">
    <property type="entry name" value="TRANSCRIPTIONAL REGULATOR REDD"/>
    <property type="match status" value="1"/>
</dbReference>
<protein>
    <recommendedName>
        <fullName evidence="9">OmpR/PhoB-type domain-containing protein</fullName>
    </recommendedName>
</protein>
<dbReference type="PROSITE" id="PS50005">
    <property type="entry name" value="TPR"/>
    <property type="match status" value="1"/>
</dbReference>
<dbReference type="SMART" id="SM00862">
    <property type="entry name" value="Trans_reg_C"/>
    <property type="match status" value="1"/>
</dbReference>
<feature type="region of interest" description="Disordered" evidence="8">
    <location>
        <begin position="253"/>
        <end position="313"/>
    </location>
</feature>
<dbReference type="InterPro" id="IPR005158">
    <property type="entry name" value="BTAD"/>
</dbReference>
<evidence type="ECO:0000256" key="7">
    <source>
        <dbReference type="PROSITE-ProRule" id="PRU01091"/>
    </source>
</evidence>
<evidence type="ECO:0000313" key="10">
    <source>
        <dbReference type="EMBL" id="GAA2157610.1"/>
    </source>
</evidence>
<evidence type="ECO:0000256" key="8">
    <source>
        <dbReference type="SAM" id="MobiDB-lite"/>
    </source>
</evidence>
<feature type="repeat" description="TPR" evidence="6">
    <location>
        <begin position="759"/>
        <end position="792"/>
    </location>
</feature>
<dbReference type="Proteomes" id="UP001422759">
    <property type="component" value="Unassembled WGS sequence"/>
</dbReference>
<comment type="caution">
    <text evidence="10">The sequence shown here is derived from an EMBL/GenBank/DDBJ whole genome shotgun (WGS) entry which is preliminary data.</text>
</comment>
<dbReference type="SUPFAM" id="SSF52540">
    <property type="entry name" value="P-loop containing nucleoside triphosphate hydrolases"/>
    <property type="match status" value="1"/>
</dbReference>
<sequence>MRFSVLGPLSVQDGAATRPIGSPTARRLLAVLLLQPNQPVTTDRLKSALWGARPPATAGASLMNHVARLRRTLAEEGAAESRILTVAGGYAVRVRDGELDAEEFTGALQAARAAYIGRDWTAVRRETGKALELWRGDPLPELADVEEAQPQVELFADARWQALEWRMEAELGLGRHHGLAPELTGLIAAQPLREAFHRQLMLVLHRTDRRAEALDVYLRLRRTLVNELGVEPGALMQEAHREVLTGGAAPVARETPPAAAAPDAAAAADAGGKADTASSSGAGPAGGPGPGAPGPAGRTIPRQLPPDVPDFTGRDAQVESLYAALGGTPAAVGPAVGGSRALSVCVVSGAGGIGKTTLAVHVAHRLAPAFPDGQLRADLHGGGGTPADPGDVLAKFLRALGVRAEDLPVDFEEREALYRSTVAGQRLLILLDNVRDAAQVRSLLPGTGTCAVLITSRSALPGLDGAHRLTLGVLTDGEATELFTRVVGSGPAGDEPDAVAEVLKVCAGLPLAVRIAASRLVCQPGWTVSTLAGRLRDENRLLDELHVEDRAVRTSFAVGFNALVPEDADAFAMLGLWNGADITPPAVAALLAVAPHRAQRSLDALSRAHLVQARPSDRYALHDLLHVYAAERADQGHSAQQRADAVRRLTTWYLHTCAAAGGHLRPLPLRLDLPPVDFDGPPLTFRDRDAALAWLETERPNLLAVTEQAGRAELFELAWKLPVSLLSFYDLRKHWTDWLHTYKIGLDATRRLGDQRGESRILNGLGIAHHDLNRNEEALDYYREALTVRRASGDRLAQTATLGNIGNVLQNLGRNDEAFATYDEAIAISREIGDRTTEANSLNNIAFARAGLAQLPEAAESFQQAAEILGSIGSSASQAVALGNLGDIRLQLGDQQAAVAILSQALELHRQFGNVYVEATVLLNLGNALCHHGQTPEGRDHWQQALELLERIGDPRAERLRARLETLTPQTRAIRNLRA</sequence>
<dbReference type="InterPro" id="IPR027417">
    <property type="entry name" value="P-loop_NTPase"/>
</dbReference>
<gene>
    <name evidence="10" type="ORF">GCM10009760_59890</name>
</gene>
<dbReference type="Pfam" id="PF13181">
    <property type="entry name" value="TPR_8"/>
    <property type="match status" value="1"/>
</dbReference>
<dbReference type="EMBL" id="BAAANT010000061">
    <property type="protein sequence ID" value="GAA2157610.1"/>
    <property type="molecule type" value="Genomic_DNA"/>
</dbReference>
<reference evidence="10 11" key="1">
    <citation type="journal article" date="2019" name="Int. J. Syst. Evol. Microbiol.">
        <title>The Global Catalogue of Microorganisms (GCM) 10K type strain sequencing project: providing services to taxonomists for standard genome sequencing and annotation.</title>
        <authorList>
            <consortium name="The Broad Institute Genomics Platform"/>
            <consortium name="The Broad Institute Genome Sequencing Center for Infectious Disease"/>
            <person name="Wu L."/>
            <person name="Ma J."/>
        </authorList>
    </citation>
    <scope>NUCLEOTIDE SEQUENCE [LARGE SCALE GENOMIC DNA]</scope>
    <source>
        <strain evidence="10 11">JCM 14560</strain>
    </source>
</reference>
<evidence type="ECO:0000256" key="5">
    <source>
        <dbReference type="ARBA" id="ARBA00023163"/>
    </source>
</evidence>
<dbReference type="CDD" id="cd15831">
    <property type="entry name" value="BTAD"/>
    <property type="match status" value="1"/>
</dbReference>
<dbReference type="RefSeq" id="WP_344469344.1">
    <property type="nucleotide sequence ID" value="NZ_BAAANT010000061.1"/>
</dbReference>
<dbReference type="Gene3D" id="3.40.50.300">
    <property type="entry name" value="P-loop containing nucleotide triphosphate hydrolases"/>
    <property type="match status" value="1"/>
</dbReference>
<keyword evidence="3" id="KW-0805">Transcription regulation</keyword>
<evidence type="ECO:0000259" key="9">
    <source>
        <dbReference type="PROSITE" id="PS51755"/>
    </source>
</evidence>
<dbReference type="SMART" id="SM01043">
    <property type="entry name" value="BTAD"/>
    <property type="match status" value="1"/>
</dbReference>
<proteinExistence type="inferred from homology"/>
<evidence type="ECO:0000256" key="2">
    <source>
        <dbReference type="ARBA" id="ARBA00023012"/>
    </source>
</evidence>
<dbReference type="PROSITE" id="PS51755">
    <property type="entry name" value="OMPR_PHOB"/>
    <property type="match status" value="1"/>
</dbReference>
<keyword evidence="2" id="KW-0902">Two-component regulatory system</keyword>
<dbReference type="Gene3D" id="1.10.10.10">
    <property type="entry name" value="Winged helix-like DNA-binding domain superfamily/Winged helix DNA-binding domain"/>
    <property type="match status" value="1"/>
</dbReference>
<dbReference type="PRINTS" id="PR00364">
    <property type="entry name" value="DISEASERSIST"/>
</dbReference>
<keyword evidence="6" id="KW-0802">TPR repeat</keyword>
<keyword evidence="11" id="KW-1185">Reference proteome</keyword>
<evidence type="ECO:0000256" key="1">
    <source>
        <dbReference type="ARBA" id="ARBA00005820"/>
    </source>
</evidence>
<organism evidence="10 11">
    <name type="scientific">Kitasatospora kazusensis</name>
    <dbReference type="NCBI Taxonomy" id="407974"/>
    <lineage>
        <taxon>Bacteria</taxon>
        <taxon>Bacillati</taxon>
        <taxon>Actinomycetota</taxon>
        <taxon>Actinomycetes</taxon>
        <taxon>Kitasatosporales</taxon>
        <taxon>Streptomycetaceae</taxon>
        <taxon>Kitasatospora</taxon>
    </lineage>
</organism>
<feature type="compositionally biased region" description="Low complexity" evidence="8">
    <location>
        <begin position="253"/>
        <end position="282"/>
    </location>
</feature>
<dbReference type="PANTHER" id="PTHR35807">
    <property type="entry name" value="TRANSCRIPTIONAL REGULATOR REDD-RELATED"/>
    <property type="match status" value="1"/>
</dbReference>
<feature type="domain" description="OmpR/PhoB-type" evidence="9">
    <location>
        <begin position="1"/>
        <end position="94"/>
    </location>
</feature>
<dbReference type="InterPro" id="IPR001867">
    <property type="entry name" value="OmpR/PhoB-type_DNA-bd"/>
</dbReference>
<dbReference type="SUPFAM" id="SSF48452">
    <property type="entry name" value="TPR-like"/>
    <property type="match status" value="2"/>
</dbReference>
<evidence type="ECO:0000256" key="6">
    <source>
        <dbReference type="PROSITE-ProRule" id="PRU00339"/>
    </source>
</evidence>
<dbReference type="InterPro" id="IPR036388">
    <property type="entry name" value="WH-like_DNA-bd_sf"/>
</dbReference>
<feature type="DNA-binding region" description="OmpR/PhoB-type" evidence="7">
    <location>
        <begin position="1"/>
        <end position="94"/>
    </location>
</feature>
<keyword evidence="5" id="KW-0804">Transcription</keyword>
<dbReference type="InterPro" id="IPR051677">
    <property type="entry name" value="AfsR-DnrI-RedD_regulator"/>
</dbReference>
<evidence type="ECO:0000313" key="11">
    <source>
        <dbReference type="Proteomes" id="UP001422759"/>
    </source>
</evidence>
<name>A0ABN3AAF2_9ACTN</name>
<evidence type="ECO:0000256" key="4">
    <source>
        <dbReference type="ARBA" id="ARBA00023125"/>
    </source>
</evidence>
<comment type="similarity">
    <text evidence="1">Belongs to the AfsR/DnrI/RedD regulatory family.</text>
</comment>
<dbReference type="SUPFAM" id="SSF46894">
    <property type="entry name" value="C-terminal effector domain of the bipartite response regulators"/>
    <property type="match status" value="1"/>
</dbReference>
<dbReference type="Gene3D" id="1.25.40.10">
    <property type="entry name" value="Tetratricopeptide repeat domain"/>
    <property type="match status" value="3"/>
</dbReference>
<evidence type="ECO:0000256" key="3">
    <source>
        <dbReference type="ARBA" id="ARBA00023015"/>
    </source>
</evidence>
<dbReference type="Pfam" id="PF03704">
    <property type="entry name" value="BTAD"/>
    <property type="match status" value="1"/>
</dbReference>
<dbReference type="InterPro" id="IPR016032">
    <property type="entry name" value="Sig_transdc_resp-reg_C-effctor"/>
</dbReference>
<dbReference type="Pfam" id="PF00486">
    <property type="entry name" value="Trans_reg_C"/>
    <property type="match status" value="1"/>
</dbReference>
<accession>A0ABN3AAF2</accession>
<dbReference type="Pfam" id="PF13424">
    <property type="entry name" value="TPR_12"/>
    <property type="match status" value="1"/>
</dbReference>
<keyword evidence="4 7" id="KW-0238">DNA-binding</keyword>
<dbReference type="InterPro" id="IPR019734">
    <property type="entry name" value="TPR_rpt"/>
</dbReference>
<dbReference type="InterPro" id="IPR011990">
    <property type="entry name" value="TPR-like_helical_dom_sf"/>
</dbReference>
<dbReference type="SMART" id="SM00028">
    <property type="entry name" value="TPR"/>
    <property type="match status" value="5"/>
</dbReference>